<reference evidence="2 3" key="1">
    <citation type="journal article" date="2017" name="ISME J.">
        <title>Energy and carbon metabolisms in a deep terrestrial subsurface fluid microbial community.</title>
        <authorList>
            <person name="Momper L."/>
            <person name="Jungbluth S.P."/>
            <person name="Lee M.D."/>
            <person name="Amend J.P."/>
        </authorList>
    </citation>
    <scope>NUCLEOTIDE SEQUENCE [LARGE SCALE GENOMIC DNA]</scope>
    <source>
        <strain evidence="2">SURF_46</strain>
    </source>
</reference>
<dbReference type="GO" id="GO:0000725">
    <property type="term" value="P:recombinational repair"/>
    <property type="evidence" value="ECO:0007669"/>
    <property type="project" value="TreeGrafter"/>
</dbReference>
<proteinExistence type="predicted"/>
<feature type="coiled-coil region" evidence="1">
    <location>
        <begin position="357"/>
        <end position="410"/>
    </location>
</feature>
<evidence type="ECO:0000313" key="2">
    <source>
        <dbReference type="EMBL" id="RJR26489.1"/>
    </source>
</evidence>
<dbReference type="EMBL" id="QZJF01000021">
    <property type="protein sequence ID" value="RJR26489.1"/>
    <property type="molecule type" value="Genomic_DNA"/>
</dbReference>
<dbReference type="GO" id="GO:0005524">
    <property type="term" value="F:ATP binding"/>
    <property type="evidence" value="ECO:0007669"/>
    <property type="project" value="InterPro"/>
</dbReference>
<evidence type="ECO:0000313" key="3">
    <source>
        <dbReference type="Proteomes" id="UP000265540"/>
    </source>
</evidence>
<dbReference type="GO" id="GO:0043138">
    <property type="term" value="F:3'-5' DNA helicase activity"/>
    <property type="evidence" value="ECO:0007669"/>
    <property type="project" value="TreeGrafter"/>
</dbReference>
<dbReference type="GO" id="GO:0005829">
    <property type="term" value="C:cytosol"/>
    <property type="evidence" value="ECO:0007669"/>
    <property type="project" value="TreeGrafter"/>
</dbReference>
<protein>
    <submittedName>
        <fullName evidence="2">Uncharacterized protein</fullName>
    </submittedName>
</protein>
<dbReference type="InterPro" id="IPR000212">
    <property type="entry name" value="DNA_helicase_UvrD/REP"/>
</dbReference>
<sequence>MDLNEMKQEKSQLNNVLNKIKDAKDYLRKSIERVSSGTLERLRELRENPEMGFDFQILLEQLHEKNATFNYKDKYQRLEELSYLESEPYFARIDLMNHDENVKETVYIGKFGYTEDKPIITDWRAKIASVYYKYRYPQKNVEYETPEGRVVKDLTLKRTFEINKGELVKYYNNDIQFDENEIIVEKIKGRTGGVLEDIIATIQNDQLDIIESDPRQVCIVQGCVGSGKSTVAIHKLSHIFFNYPNYIRPERAVLVAKNQILVGYLSTLFPKLGIFDINYKTLRDMVVNVIFREELNIKVDLDFEQDTSRFDNKELESVQKKLSMVHTSVQNRINDIFNDPDLESFGGYKYSTLQSPYENLNEIIADLNEELDNQTELLKDNPKSIRVLFYKENIKNLRRAIRKVSKIKEEVKHHIFKRLLKDLKISESEILSYYQTLLYVYLYSQLMGFSKVQVYEYCVVDEGQDFSLLEYAVLNNFVLRGRFGIFGDLNQSLEDDGIDNWKNIKSVITEAKEAKTFELKTNYRSTRQIIDLANKVLSPFTDEYLPKSINREGNMPEITLFSKQEAMLSHFMDVLSTEIKDIDKSIGIICFDESKVEVLEQLLLKMGVKRELLIRLDSRKTISYIPKGIYIMSALDCKGLEFSKVHVLDLNLNKIHNYREARRAFVAITRAMNELHVYGVK</sequence>
<dbReference type="SUPFAM" id="SSF52540">
    <property type="entry name" value="P-loop containing nucleoside triphosphate hydrolases"/>
    <property type="match status" value="1"/>
</dbReference>
<dbReference type="PANTHER" id="PTHR11070:SF17">
    <property type="entry name" value="DNA HELICASE IV"/>
    <property type="match status" value="1"/>
</dbReference>
<accession>A0A3A4ZB00</accession>
<dbReference type="PANTHER" id="PTHR11070">
    <property type="entry name" value="UVRD / RECB / PCRA DNA HELICASE FAMILY MEMBER"/>
    <property type="match status" value="1"/>
</dbReference>
<gene>
    <name evidence="2" type="ORF">C4561_05065</name>
</gene>
<dbReference type="InterPro" id="IPR027417">
    <property type="entry name" value="P-loop_NTPase"/>
</dbReference>
<evidence type="ECO:0000256" key="1">
    <source>
        <dbReference type="SAM" id="Coils"/>
    </source>
</evidence>
<organism evidence="2 3">
    <name type="scientific">candidate division WWE3 bacterium</name>
    <dbReference type="NCBI Taxonomy" id="2053526"/>
    <lineage>
        <taxon>Bacteria</taxon>
        <taxon>Katanobacteria</taxon>
    </lineage>
</organism>
<dbReference type="GO" id="GO:0003677">
    <property type="term" value="F:DNA binding"/>
    <property type="evidence" value="ECO:0007669"/>
    <property type="project" value="InterPro"/>
</dbReference>
<keyword evidence="1" id="KW-0175">Coiled coil</keyword>
<comment type="caution">
    <text evidence="2">The sequence shown here is derived from an EMBL/GenBank/DDBJ whole genome shotgun (WGS) entry which is preliminary data.</text>
</comment>
<dbReference type="AlphaFoldDB" id="A0A3A4ZB00"/>
<dbReference type="Gene3D" id="3.40.50.300">
    <property type="entry name" value="P-loop containing nucleotide triphosphate hydrolases"/>
    <property type="match status" value="2"/>
</dbReference>
<name>A0A3A4ZB00_UNCKA</name>
<dbReference type="Proteomes" id="UP000265540">
    <property type="component" value="Unassembled WGS sequence"/>
</dbReference>